<gene>
    <name evidence="1" type="ORF">AAT19DRAFT_9041</name>
</gene>
<reference evidence="1 2" key="1">
    <citation type="journal article" date="2018" name="Elife">
        <title>Functional genomics of lipid metabolism in the oleaginous yeast Rhodosporidium toruloides.</title>
        <authorList>
            <person name="Coradetti S.T."/>
            <person name="Pinel D."/>
            <person name="Geiselman G."/>
            <person name="Ito M."/>
            <person name="Mondo S."/>
            <person name="Reilly M.C."/>
            <person name="Cheng Y.F."/>
            <person name="Bauer S."/>
            <person name="Grigoriev I."/>
            <person name="Gladden J.M."/>
            <person name="Simmons B.A."/>
            <person name="Brem R."/>
            <person name="Arkin A.P."/>
            <person name="Skerker J.M."/>
        </authorList>
    </citation>
    <scope>NUCLEOTIDE SEQUENCE [LARGE SCALE GENOMIC DNA]</scope>
    <source>
        <strain evidence="1 2">NBRC 0880</strain>
    </source>
</reference>
<dbReference type="Proteomes" id="UP000239560">
    <property type="component" value="Unassembled WGS sequence"/>
</dbReference>
<dbReference type="EMBL" id="LCTV02000001">
    <property type="protein sequence ID" value="PRQ77973.1"/>
    <property type="molecule type" value="Genomic_DNA"/>
</dbReference>
<evidence type="ECO:0000313" key="2">
    <source>
        <dbReference type="Proteomes" id="UP000239560"/>
    </source>
</evidence>
<accession>A0A2T0AIY9</accession>
<dbReference type="AlphaFoldDB" id="A0A2T0AIY9"/>
<name>A0A2T0AIY9_RHOTO</name>
<sequence>MRAVDNSHDVLVDCGLYGGLEASQTRCVWDGMAQETGEELRPGGGNGSALQIDHLRIY</sequence>
<proteinExistence type="predicted"/>
<protein>
    <submittedName>
        <fullName evidence="1">Uncharacterized protein</fullName>
    </submittedName>
</protein>
<organism evidence="1 2">
    <name type="scientific">Rhodotorula toruloides</name>
    <name type="common">Yeast</name>
    <name type="synonym">Rhodosporidium toruloides</name>
    <dbReference type="NCBI Taxonomy" id="5286"/>
    <lineage>
        <taxon>Eukaryota</taxon>
        <taxon>Fungi</taxon>
        <taxon>Dikarya</taxon>
        <taxon>Basidiomycota</taxon>
        <taxon>Pucciniomycotina</taxon>
        <taxon>Microbotryomycetes</taxon>
        <taxon>Sporidiobolales</taxon>
        <taxon>Sporidiobolaceae</taxon>
        <taxon>Rhodotorula</taxon>
    </lineage>
</organism>
<comment type="caution">
    <text evidence="1">The sequence shown here is derived from an EMBL/GenBank/DDBJ whole genome shotgun (WGS) entry which is preliminary data.</text>
</comment>
<evidence type="ECO:0000313" key="1">
    <source>
        <dbReference type="EMBL" id="PRQ77973.1"/>
    </source>
</evidence>